<feature type="region of interest" description="Disordered" evidence="3">
    <location>
        <begin position="142"/>
        <end position="176"/>
    </location>
</feature>
<dbReference type="InterPro" id="IPR000198">
    <property type="entry name" value="RhoGAP_dom"/>
</dbReference>
<feature type="region of interest" description="Disordered" evidence="3">
    <location>
        <begin position="107"/>
        <end position="129"/>
    </location>
</feature>
<feature type="region of interest" description="Disordered" evidence="3">
    <location>
        <begin position="401"/>
        <end position="428"/>
    </location>
</feature>
<dbReference type="Gene3D" id="1.10.287.2070">
    <property type="match status" value="1"/>
</dbReference>
<evidence type="ECO:0000259" key="4">
    <source>
        <dbReference type="PROSITE" id="PS50238"/>
    </source>
</evidence>
<dbReference type="SUPFAM" id="SSF47769">
    <property type="entry name" value="SAM/Pointed domain"/>
    <property type="match status" value="1"/>
</dbReference>
<dbReference type="EMBL" id="OV651826">
    <property type="protein sequence ID" value="CAH1103420.1"/>
    <property type="molecule type" value="Genomic_DNA"/>
</dbReference>
<dbReference type="PROSITE" id="PS50848">
    <property type="entry name" value="START"/>
    <property type="match status" value="1"/>
</dbReference>
<dbReference type="SMART" id="SM00234">
    <property type="entry name" value="START"/>
    <property type="match status" value="1"/>
</dbReference>
<reference evidence="6" key="1">
    <citation type="submission" date="2022-01" db="EMBL/GenBank/DDBJ databases">
        <authorList>
            <person name="King R."/>
        </authorList>
    </citation>
    <scope>NUCLEOTIDE SEQUENCE</scope>
</reference>
<feature type="compositionally biased region" description="Low complexity" evidence="3">
    <location>
        <begin position="144"/>
        <end position="176"/>
    </location>
</feature>
<dbReference type="Gene3D" id="3.30.530.20">
    <property type="match status" value="1"/>
</dbReference>
<dbReference type="GO" id="GO:0035023">
    <property type="term" value="P:regulation of Rho protein signal transduction"/>
    <property type="evidence" value="ECO:0007669"/>
    <property type="project" value="TreeGrafter"/>
</dbReference>
<dbReference type="InterPro" id="IPR023393">
    <property type="entry name" value="START-like_dom_sf"/>
</dbReference>
<evidence type="ECO:0000256" key="3">
    <source>
        <dbReference type="SAM" id="MobiDB-lite"/>
    </source>
</evidence>
<dbReference type="GO" id="GO:0030036">
    <property type="term" value="P:actin cytoskeleton organization"/>
    <property type="evidence" value="ECO:0007669"/>
    <property type="project" value="TreeGrafter"/>
</dbReference>
<dbReference type="Gene3D" id="1.10.555.10">
    <property type="entry name" value="Rho GTPase activation protein"/>
    <property type="match status" value="1"/>
</dbReference>
<evidence type="ECO:0000313" key="6">
    <source>
        <dbReference type="EMBL" id="CAH1103420.1"/>
    </source>
</evidence>
<protein>
    <recommendedName>
        <fullName evidence="8">Rho GTPase-activating protein 7</fullName>
    </recommendedName>
</protein>
<sequence>MSSINQYQDLLNYLEESQNEIEGAFETPYKNENINANENREEESKENDDDVNFLIKLNEKIESDLIELLSKSTFRTNTPEYNRTISNGIDDTNVHLQYYFPKNHANSTATPINSNKIEESPVYLPPNHSQQNFQRNVIDAATQTSPPSLSPSSTNLTWASSSSSSPCLSSPSNSDNDCLEEHFDETLSAVPYVSEKKTVLGSKFSSTPILKTNHNKVNKQSRSQSDRHLTEIEAAEACKWLRATGFPQYAQLYEDNQFPIEIPTVAQDHPLLESDILHSLFRRLQILNSCAHLHQQKIVNTEDESEDECCALSDNWTYQIDIKRWSRNSNKAPFHNCYDDVSNDTETAASNKNLETIINKRVELKKTGSIRDSARREGITAVNEKNNSLGHVPQINRLKLSEFRHSSDSEGTPRTSRRSRTQSLDKTDSWSTTNIKINRLLWQNATENESVFLENETEVPLNIEGPSLYQLCASQLQVLRKLALLKLTAHMEKYCPAHRTGWNWDLPRLLRKIKSPIYKDRNVFGVPLTVIFQRSGKILPRHIEEAMQWLHENASDQVGIFRKSGVKSRIHILRNRIESNSVVDYSEQQCYDVADMLKQYFRELPETLLTAKLSETFVFIFQYIPPFLRLESVICAIILMPEEHSQVLQALLHFLLIVASRSDVNQMNEHNLAMCLAPTLFHSSSIYKQNFGGSPHPKELAENKAAQECLLYFLKHFHTLFKIPKDFINQCNSSEIKEIKPKLLTDIGDGVGGWKEYLKECHKNLLKEVKEKSRGWMPITAPVPCPNSKITIFYKKVADGMPLRLWKVTADIEAPPAEVAHRILRERHIWDYDLISAKIIAQLDQQTEIFQYIRKKIIPIPNEEYCVIRTWRSDLPKDSCTIVETSVEYPGTIQVPGSTRGIVLASRYLIEPCGSGKSRLIHFSRVDTMGRSPEWYQKNYGHLSAVFIRNLQNSFYQNTNGPESQV</sequence>
<evidence type="ECO:0000256" key="1">
    <source>
        <dbReference type="ARBA" id="ARBA00022468"/>
    </source>
</evidence>
<dbReference type="SUPFAM" id="SSF55961">
    <property type="entry name" value="Bet v1-like"/>
    <property type="match status" value="1"/>
</dbReference>
<keyword evidence="7" id="KW-1185">Reference proteome</keyword>
<dbReference type="InterPro" id="IPR002913">
    <property type="entry name" value="START_lipid-bd_dom"/>
</dbReference>
<dbReference type="OrthoDB" id="10003330at2759"/>
<evidence type="ECO:0000313" key="7">
    <source>
        <dbReference type="Proteomes" id="UP001153636"/>
    </source>
</evidence>
<dbReference type="PANTHER" id="PTHR12659">
    <property type="entry name" value="RHO-TYPE GTPASE ACTIVATING PROTEIN"/>
    <property type="match status" value="1"/>
</dbReference>
<dbReference type="InterPro" id="IPR013761">
    <property type="entry name" value="SAM/pointed_sf"/>
</dbReference>
<evidence type="ECO:0000256" key="2">
    <source>
        <dbReference type="ARBA" id="ARBA00022553"/>
    </source>
</evidence>
<dbReference type="Pfam" id="PF00620">
    <property type="entry name" value="RhoGAP"/>
    <property type="match status" value="1"/>
</dbReference>
<dbReference type="GO" id="GO:0005096">
    <property type="term" value="F:GTPase activator activity"/>
    <property type="evidence" value="ECO:0007669"/>
    <property type="project" value="UniProtKB-KW"/>
</dbReference>
<dbReference type="SMART" id="SM00324">
    <property type="entry name" value="RhoGAP"/>
    <property type="match status" value="1"/>
</dbReference>
<gene>
    <name evidence="6" type="ORF">PSYICH_LOCUS4277</name>
</gene>
<organism evidence="6 7">
    <name type="scientific">Psylliodes chrysocephalus</name>
    <dbReference type="NCBI Taxonomy" id="3402493"/>
    <lineage>
        <taxon>Eukaryota</taxon>
        <taxon>Metazoa</taxon>
        <taxon>Ecdysozoa</taxon>
        <taxon>Arthropoda</taxon>
        <taxon>Hexapoda</taxon>
        <taxon>Insecta</taxon>
        <taxon>Pterygota</taxon>
        <taxon>Neoptera</taxon>
        <taxon>Endopterygota</taxon>
        <taxon>Coleoptera</taxon>
        <taxon>Polyphaga</taxon>
        <taxon>Cucujiformia</taxon>
        <taxon>Chrysomeloidea</taxon>
        <taxon>Chrysomelidae</taxon>
        <taxon>Galerucinae</taxon>
        <taxon>Alticini</taxon>
        <taxon>Psylliodes</taxon>
    </lineage>
</organism>
<dbReference type="SUPFAM" id="SSF48350">
    <property type="entry name" value="GTPase activation domain, GAP"/>
    <property type="match status" value="1"/>
</dbReference>
<accession>A0A9P0CPA4</accession>
<dbReference type="Pfam" id="PF01852">
    <property type="entry name" value="START"/>
    <property type="match status" value="1"/>
</dbReference>
<feature type="domain" description="Rho-GAP" evidence="4">
    <location>
        <begin position="526"/>
        <end position="721"/>
    </location>
</feature>
<dbReference type="PANTHER" id="PTHR12659:SF7">
    <property type="entry name" value="CROSSVEINLESS C, ISOFORM C"/>
    <property type="match status" value="1"/>
</dbReference>
<dbReference type="Proteomes" id="UP001153636">
    <property type="component" value="Chromosome 14"/>
</dbReference>
<dbReference type="GO" id="GO:0008289">
    <property type="term" value="F:lipid binding"/>
    <property type="evidence" value="ECO:0007669"/>
    <property type="project" value="InterPro"/>
</dbReference>
<evidence type="ECO:0000259" key="5">
    <source>
        <dbReference type="PROSITE" id="PS50848"/>
    </source>
</evidence>
<evidence type="ECO:0008006" key="8">
    <source>
        <dbReference type="Google" id="ProtNLM"/>
    </source>
</evidence>
<dbReference type="InterPro" id="IPR008936">
    <property type="entry name" value="Rho_GTPase_activation_prot"/>
</dbReference>
<name>A0A9P0CPA4_9CUCU</name>
<keyword evidence="1" id="KW-0343">GTPase activation</keyword>
<dbReference type="GO" id="GO:0007165">
    <property type="term" value="P:signal transduction"/>
    <property type="evidence" value="ECO:0007669"/>
    <property type="project" value="InterPro"/>
</dbReference>
<feature type="domain" description="START" evidence="5">
    <location>
        <begin position="763"/>
        <end position="936"/>
    </location>
</feature>
<proteinExistence type="predicted"/>
<dbReference type="PROSITE" id="PS50238">
    <property type="entry name" value="RHOGAP"/>
    <property type="match status" value="1"/>
</dbReference>
<keyword evidence="2" id="KW-0597">Phosphoprotein</keyword>
<dbReference type="AlphaFoldDB" id="A0A9P0CPA4"/>